<comment type="similarity">
    <text evidence="1 6">Belongs to the peptidase M76 family.</text>
</comment>
<comment type="caution">
    <text evidence="8">The sequence shown here is derived from an EMBL/GenBank/DDBJ whole genome shotgun (WGS) entry which is preliminary data.</text>
</comment>
<keyword evidence="4 6" id="KW-0378">Hydrolase</keyword>
<evidence type="ECO:0000313" key="8">
    <source>
        <dbReference type="EMBL" id="GBG72527.1"/>
    </source>
</evidence>
<dbReference type="AlphaFoldDB" id="A0A388KR65"/>
<dbReference type="EMBL" id="BFEA01000166">
    <property type="protein sequence ID" value="GBG72527.1"/>
    <property type="molecule type" value="Genomic_DNA"/>
</dbReference>
<keyword evidence="2 6" id="KW-0645">Protease</keyword>
<dbReference type="InterPro" id="IPR019165">
    <property type="entry name" value="Peptidase_M76_ATP23"/>
</dbReference>
<evidence type="ECO:0000256" key="6">
    <source>
        <dbReference type="RuleBase" id="RU364057"/>
    </source>
</evidence>
<dbReference type="STRING" id="69332.A0A388KR65"/>
<dbReference type="PANTHER" id="PTHR21711:SF0">
    <property type="entry name" value="MITOCHONDRIAL INNER MEMBRANE PROTEASE ATP23 HOMOLOG"/>
    <property type="match status" value="1"/>
</dbReference>
<evidence type="ECO:0000256" key="1">
    <source>
        <dbReference type="ARBA" id="ARBA00009915"/>
    </source>
</evidence>
<dbReference type="GO" id="GO:0004222">
    <property type="term" value="F:metalloendopeptidase activity"/>
    <property type="evidence" value="ECO:0007669"/>
    <property type="project" value="InterPro"/>
</dbReference>
<dbReference type="OrthoDB" id="285308at2759"/>
<dbReference type="GO" id="GO:0005739">
    <property type="term" value="C:mitochondrion"/>
    <property type="evidence" value="ECO:0007669"/>
    <property type="project" value="GOC"/>
</dbReference>
<evidence type="ECO:0000256" key="3">
    <source>
        <dbReference type="ARBA" id="ARBA00022723"/>
    </source>
</evidence>
<feature type="compositionally biased region" description="Gly residues" evidence="7">
    <location>
        <begin position="14"/>
        <end position="24"/>
    </location>
</feature>
<gene>
    <name evidence="8" type="ORF">CBR_g12098</name>
</gene>
<reference evidence="8 9" key="1">
    <citation type="journal article" date="2018" name="Cell">
        <title>The Chara Genome: Secondary Complexity and Implications for Plant Terrestrialization.</title>
        <authorList>
            <person name="Nishiyama T."/>
            <person name="Sakayama H."/>
            <person name="Vries J.D."/>
            <person name="Buschmann H."/>
            <person name="Saint-Marcoux D."/>
            <person name="Ullrich K.K."/>
            <person name="Haas F.B."/>
            <person name="Vanderstraeten L."/>
            <person name="Becker D."/>
            <person name="Lang D."/>
            <person name="Vosolsobe S."/>
            <person name="Rombauts S."/>
            <person name="Wilhelmsson P.K.I."/>
            <person name="Janitza P."/>
            <person name="Kern R."/>
            <person name="Heyl A."/>
            <person name="Rumpler F."/>
            <person name="Villalobos L.I.A.C."/>
            <person name="Clay J.M."/>
            <person name="Skokan R."/>
            <person name="Toyoda A."/>
            <person name="Suzuki Y."/>
            <person name="Kagoshima H."/>
            <person name="Schijlen E."/>
            <person name="Tajeshwar N."/>
            <person name="Catarino B."/>
            <person name="Hetherington A.J."/>
            <person name="Saltykova A."/>
            <person name="Bonnot C."/>
            <person name="Breuninger H."/>
            <person name="Symeonidi A."/>
            <person name="Radhakrishnan G.V."/>
            <person name="Van Nieuwerburgh F."/>
            <person name="Deforce D."/>
            <person name="Chang C."/>
            <person name="Karol K.G."/>
            <person name="Hedrich R."/>
            <person name="Ulvskov P."/>
            <person name="Glockner G."/>
            <person name="Delwiche C.F."/>
            <person name="Petrasek J."/>
            <person name="Van de Peer Y."/>
            <person name="Friml J."/>
            <person name="Beilby M."/>
            <person name="Dolan L."/>
            <person name="Kohara Y."/>
            <person name="Sugano S."/>
            <person name="Fujiyama A."/>
            <person name="Delaux P.-M."/>
            <person name="Quint M."/>
            <person name="TheiBen G."/>
            <person name="Hagemann M."/>
            <person name="Harholt J."/>
            <person name="Dunand C."/>
            <person name="Zachgo S."/>
            <person name="Langdale J."/>
            <person name="Maumus F."/>
            <person name="Straeten D.V.D."/>
            <person name="Gould S.B."/>
            <person name="Rensing S.A."/>
        </authorList>
    </citation>
    <scope>NUCLEOTIDE SEQUENCE [LARGE SCALE GENOMIC DNA]</scope>
    <source>
        <strain evidence="8 9">S276</strain>
    </source>
</reference>
<evidence type="ECO:0000256" key="4">
    <source>
        <dbReference type="ARBA" id="ARBA00022801"/>
    </source>
</evidence>
<dbReference type="PANTHER" id="PTHR21711">
    <property type="entry name" value="MITOCHONDRIAL INNER MEMBRANE PROTEASE"/>
    <property type="match status" value="1"/>
</dbReference>
<accession>A0A388KR65</accession>
<dbReference type="GO" id="GO:0034982">
    <property type="term" value="P:mitochondrial protein processing"/>
    <property type="evidence" value="ECO:0007669"/>
    <property type="project" value="TreeGrafter"/>
</dbReference>
<evidence type="ECO:0000256" key="5">
    <source>
        <dbReference type="ARBA" id="ARBA00023049"/>
    </source>
</evidence>
<dbReference type="Gramene" id="GBG72527">
    <property type="protein sequence ID" value="GBG72527"/>
    <property type="gene ID" value="CBR_g12098"/>
</dbReference>
<feature type="region of interest" description="Disordered" evidence="7">
    <location>
        <begin position="1"/>
        <end position="41"/>
    </location>
</feature>
<keyword evidence="3 6" id="KW-0479">Metal-binding</keyword>
<proteinExistence type="inferred from homology"/>
<organism evidence="8 9">
    <name type="scientific">Chara braunii</name>
    <name type="common">Braun's stonewort</name>
    <dbReference type="NCBI Taxonomy" id="69332"/>
    <lineage>
        <taxon>Eukaryota</taxon>
        <taxon>Viridiplantae</taxon>
        <taxon>Streptophyta</taxon>
        <taxon>Charophyceae</taxon>
        <taxon>Charales</taxon>
        <taxon>Characeae</taxon>
        <taxon>Chara</taxon>
    </lineage>
</organism>
<protein>
    <recommendedName>
        <fullName evidence="6">Mitochondrial inner membrane protease ATP23</fullName>
        <ecNumber evidence="6">3.4.24.-</ecNumber>
    </recommendedName>
</protein>
<sequence length="102" mass="10835">MDSADASEAEAGVTGLGLDSGPGYGDPPSEGKRPLYGTTQEHCEQMIARSLEKNPMVKFMREALEKSGCPTGKKFFKAEVCSQEAGGGFRPEDGVSGKITYK</sequence>
<dbReference type="GO" id="GO:0046872">
    <property type="term" value="F:metal ion binding"/>
    <property type="evidence" value="ECO:0007669"/>
    <property type="project" value="UniProtKB-KW"/>
</dbReference>
<dbReference type="GO" id="GO:0033615">
    <property type="term" value="P:mitochondrial proton-transporting ATP synthase complex assembly"/>
    <property type="evidence" value="ECO:0007669"/>
    <property type="project" value="TreeGrafter"/>
</dbReference>
<dbReference type="Pfam" id="PF09768">
    <property type="entry name" value="Peptidase_M76"/>
    <property type="match status" value="1"/>
</dbReference>
<evidence type="ECO:0000313" key="9">
    <source>
        <dbReference type="Proteomes" id="UP000265515"/>
    </source>
</evidence>
<keyword evidence="9" id="KW-1185">Reference proteome</keyword>
<evidence type="ECO:0000256" key="7">
    <source>
        <dbReference type="SAM" id="MobiDB-lite"/>
    </source>
</evidence>
<dbReference type="EC" id="3.4.24.-" evidence="6"/>
<keyword evidence="5 6" id="KW-0482">Metalloprotease</keyword>
<evidence type="ECO:0000256" key="2">
    <source>
        <dbReference type="ARBA" id="ARBA00022670"/>
    </source>
</evidence>
<dbReference type="Proteomes" id="UP000265515">
    <property type="component" value="Unassembled WGS sequence"/>
</dbReference>
<name>A0A388KR65_CHABU</name>